<dbReference type="AlphaFoldDB" id="A0A3D0KLK9"/>
<accession>A0A3D0KLK9</accession>
<dbReference type="EMBL" id="DOTR01000105">
    <property type="protein sequence ID" value="HCA04225.1"/>
    <property type="molecule type" value="Genomic_DNA"/>
</dbReference>
<gene>
    <name evidence="1" type="ORF">DEO68_19130</name>
</gene>
<organism evidence="1">
    <name type="scientific">Halomonas campaniensis</name>
    <dbReference type="NCBI Taxonomy" id="213554"/>
    <lineage>
        <taxon>Bacteria</taxon>
        <taxon>Pseudomonadati</taxon>
        <taxon>Pseudomonadota</taxon>
        <taxon>Gammaproteobacteria</taxon>
        <taxon>Oceanospirillales</taxon>
        <taxon>Halomonadaceae</taxon>
        <taxon>Halomonas</taxon>
    </lineage>
</organism>
<proteinExistence type="predicted"/>
<name>A0A3D0KLK9_9GAMM</name>
<reference evidence="1" key="1">
    <citation type="journal article" date="2018" name="Nat. Biotechnol.">
        <title>A standardized bacterial taxonomy based on genome phylogeny substantially revises the tree of life.</title>
        <authorList>
            <person name="Parks D.H."/>
            <person name="Chuvochina M."/>
            <person name="Waite D.W."/>
            <person name="Rinke C."/>
            <person name="Skarshewski A."/>
            <person name="Chaumeil P.A."/>
            <person name="Hugenholtz P."/>
        </authorList>
    </citation>
    <scope>NUCLEOTIDE SEQUENCE [LARGE SCALE GENOMIC DNA]</scope>
    <source>
        <strain evidence="1">UBA11284</strain>
    </source>
</reference>
<protein>
    <submittedName>
        <fullName evidence="1">Uncharacterized protein</fullName>
    </submittedName>
</protein>
<evidence type="ECO:0000313" key="1">
    <source>
        <dbReference type="EMBL" id="HCA04225.1"/>
    </source>
</evidence>
<comment type="caution">
    <text evidence="1">The sequence shown here is derived from an EMBL/GenBank/DDBJ whole genome shotgun (WGS) entry which is preliminary data.</text>
</comment>
<sequence length="201" mass="22983">MSQITSSSLPPHKPRHNNPLGRMIAEALDSQLLHYAYTNTDFTIPDVRDALHAMPEFSDYDRTRLRYYVRDRVHALERLGLATRVGMADKKRAIFRLHFDAEETACEQPTAEELSPLSALSSTTDDLLTFLEKDRQHLNACMHVAISEAEYYKKILDQYPTEKARITPLLQAATEKSNHLKGEWDANLTLRSQLASRELNS</sequence>